<dbReference type="EMBL" id="VTWU01000003">
    <property type="protein sequence ID" value="KAA9333233.1"/>
    <property type="molecule type" value="Genomic_DNA"/>
</dbReference>
<organism evidence="1 2">
    <name type="scientific">Hymenobacter busanensis</name>
    <dbReference type="NCBI Taxonomy" id="2607656"/>
    <lineage>
        <taxon>Bacteria</taxon>
        <taxon>Pseudomonadati</taxon>
        <taxon>Bacteroidota</taxon>
        <taxon>Cytophagia</taxon>
        <taxon>Cytophagales</taxon>
        <taxon>Hymenobacteraceae</taxon>
        <taxon>Hymenobacter</taxon>
    </lineage>
</organism>
<dbReference type="Proteomes" id="UP000326380">
    <property type="component" value="Unassembled WGS sequence"/>
</dbReference>
<proteinExistence type="predicted"/>
<keyword evidence="2" id="KW-1185">Reference proteome</keyword>
<dbReference type="RefSeq" id="WP_151078653.1">
    <property type="nucleotide sequence ID" value="NZ_CP047647.1"/>
</dbReference>
<gene>
    <name evidence="1" type="ORF">F0P96_09655</name>
</gene>
<accession>A0A7L5A2R8</accession>
<reference evidence="1 2" key="1">
    <citation type="submission" date="2019-09" db="EMBL/GenBank/DDBJ databases">
        <title>Genome sequence of Hymenobacter sp. M3.</title>
        <authorList>
            <person name="Srinivasan S."/>
        </authorList>
    </citation>
    <scope>NUCLEOTIDE SEQUENCE [LARGE SCALE GENOMIC DNA]</scope>
    <source>
        <strain evidence="1 2">M3</strain>
    </source>
</reference>
<name>A0A7L5A2R8_9BACT</name>
<sequence>MKARLLFFLFACLLTTALQAQDLLTKRNGDEVTVRVLEVTPAEVRYKRIDNPEGPVYVLPRADVFMIKYANGTKDVLNAAAPATTGAAAAVTPPGSGPTVPGDDPSAWDGIKLSGPRLGFTVLTGGAATYAEDEFNLNPFLTQFGWQFETRLFRLPNGTSGLFEFVPLIGGLEQGKFIPSLNALLGVRGPKGFELGLGPNLTPVSVGIALAAGTTIHTPSGLNFPVNVAVVPGNGGARISLLLGFTTRRR</sequence>
<protein>
    <submittedName>
        <fullName evidence="1">Uncharacterized protein</fullName>
    </submittedName>
</protein>
<evidence type="ECO:0000313" key="1">
    <source>
        <dbReference type="EMBL" id="KAA9333233.1"/>
    </source>
</evidence>
<evidence type="ECO:0000313" key="2">
    <source>
        <dbReference type="Proteomes" id="UP000326380"/>
    </source>
</evidence>
<comment type="caution">
    <text evidence="1">The sequence shown here is derived from an EMBL/GenBank/DDBJ whole genome shotgun (WGS) entry which is preliminary data.</text>
</comment>
<dbReference type="AlphaFoldDB" id="A0A7L5A2R8"/>